<protein>
    <recommendedName>
        <fullName evidence="1">RNA ligase domain-containing protein</fullName>
    </recommendedName>
</protein>
<dbReference type="OrthoDB" id="9255590at2"/>
<proteinExistence type="predicted"/>
<gene>
    <name evidence="2" type="ORF">D4L85_07320</name>
</gene>
<evidence type="ECO:0000313" key="3">
    <source>
        <dbReference type="Proteomes" id="UP000266183"/>
    </source>
</evidence>
<dbReference type="Gene3D" id="3.30.1490.70">
    <property type="match status" value="1"/>
</dbReference>
<feature type="domain" description="RNA ligase" evidence="1">
    <location>
        <begin position="17"/>
        <end position="183"/>
    </location>
</feature>
<dbReference type="InterPro" id="IPR021122">
    <property type="entry name" value="RNA_ligase_dom_REL/Rnl2"/>
</dbReference>
<dbReference type="Pfam" id="PF09414">
    <property type="entry name" value="RNA_ligase"/>
    <property type="match status" value="1"/>
</dbReference>
<evidence type="ECO:0000259" key="1">
    <source>
        <dbReference type="Pfam" id="PF09414"/>
    </source>
</evidence>
<dbReference type="Gene3D" id="3.30.470.30">
    <property type="entry name" value="DNA ligase/mRNA capping enzyme"/>
    <property type="match status" value="1"/>
</dbReference>
<dbReference type="AlphaFoldDB" id="A0A385SYI5"/>
<dbReference type="KEGG" id="chk:D4L85_07320"/>
<name>A0A385SYI5_9BACT</name>
<organism evidence="2 3">
    <name type="scientific">Chryseolinea soli</name>
    <dbReference type="NCBI Taxonomy" id="2321403"/>
    <lineage>
        <taxon>Bacteria</taxon>
        <taxon>Pseudomonadati</taxon>
        <taxon>Bacteroidota</taxon>
        <taxon>Cytophagia</taxon>
        <taxon>Cytophagales</taxon>
        <taxon>Fulvivirgaceae</taxon>
        <taxon>Chryseolinea</taxon>
    </lineage>
</organism>
<keyword evidence="3" id="KW-1185">Reference proteome</keyword>
<accession>A0A385SYI5</accession>
<evidence type="ECO:0000313" key="2">
    <source>
        <dbReference type="EMBL" id="AYB35441.1"/>
    </source>
</evidence>
<sequence>MEGHWALPEFEILKDIPWIWTEKIDGTNIRIQWNGREVRFGGKTDDAQIPTFLLNVLQDKFTADRMKAVFTDATEVCLYGEGYGAKIQKGSHYLPDRTDFILFDCKVDNWWLARPNLEDIANKLSIGIVPIMGMGTLPQAVELVKKGYKSTIAHNKNYDAEGLIMKPAVELFNRQGQRIVSKIKFRDFIR</sequence>
<dbReference type="EMBL" id="CP032382">
    <property type="protein sequence ID" value="AYB35441.1"/>
    <property type="molecule type" value="Genomic_DNA"/>
</dbReference>
<dbReference type="SUPFAM" id="SSF56091">
    <property type="entry name" value="DNA ligase/mRNA capping enzyme, catalytic domain"/>
    <property type="match status" value="1"/>
</dbReference>
<dbReference type="Proteomes" id="UP000266183">
    <property type="component" value="Chromosome"/>
</dbReference>
<reference evidence="3" key="1">
    <citation type="submission" date="2018-09" db="EMBL/GenBank/DDBJ databases">
        <title>Chryseolinea sp. KIS68-18 isolated from soil.</title>
        <authorList>
            <person name="Weon H.-Y."/>
            <person name="Kwon S.-W."/>
            <person name="Lee S.A."/>
        </authorList>
    </citation>
    <scope>NUCLEOTIDE SEQUENCE [LARGE SCALE GENOMIC DNA]</scope>
    <source>
        <strain evidence="3">KIS68-18</strain>
    </source>
</reference>